<evidence type="ECO:0000259" key="2">
    <source>
        <dbReference type="Pfam" id="PF03184"/>
    </source>
</evidence>
<dbReference type="GO" id="GO:0003677">
    <property type="term" value="F:DNA binding"/>
    <property type="evidence" value="ECO:0007669"/>
    <property type="project" value="TreeGrafter"/>
</dbReference>
<dbReference type="InterPro" id="IPR004875">
    <property type="entry name" value="DDE_SF_endonuclease_dom"/>
</dbReference>
<dbReference type="GO" id="GO:0005634">
    <property type="term" value="C:nucleus"/>
    <property type="evidence" value="ECO:0007669"/>
    <property type="project" value="TreeGrafter"/>
</dbReference>
<feature type="compositionally biased region" description="Low complexity" evidence="1">
    <location>
        <begin position="387"/>
        <end position="407"/>
    </location>
</feature>
<sequence>MPVKPRVITEQEEESFAGHLIALSALGFPVTGEDLKIIVKSYLNRQGRNVSCFRNNYPGPDWVNFFLRRMPELSQRFSQNISHSRAVTDEGTINHYLDNLQTELEAVPPANIWNYDDTNLVDDPGCSKVITRKGTKYPERICISSKACTSLMICGNAEGRLAPVYVNYKSQKLCGWFDFQVFEGWFINLILPLLNRQEGCKMLNGDNLTSHLNVEMIRQCELNNVRFIALPPNTTHLLQPLDVTYFRPMKGNWRQILNDWKNTAKGSRFSGVPKDIFPRLLKTLLTTGRRGAENLKSGFRKCGICPLNRKVVLNRLCGNVVTDDPIIEKVVGESFLGHLSQKRQEATTSRIRRKKKLEVPPGKGITVSDVQNQVSTEPVDYSQPSTSGIQNISIQEESSNSSDSNKSLPLTKNQYKRPKGERKFQIVQKIALTTYNMQKVIIALSTLNFQIIPV</sequence>
<dbReference type="EMBL" id="JANEYF010003825">
    <property type="protein sequence ID" value="KAJ8933679.1"/>
    <property type="molecule type" value="Genomic_DNA"/>
</dbReference>
<feature type="compositionally biased region" description="Polar residues" evidence="1">
    <location>
        <begin position="368"/>
        <end position="386"/>
    </location>
</feature>
<dbReference type="InterPro" id="IPR050863">
    <property type="entry name" value="CenT-Element_Derived"/>
</dbReference>
<evidence type="ECO:0000256" key="1">
    <source>
        <dbReference type="SAM" id="MobiDB-lite"/>
    </source>
</evidence>
<organism evidence="3 4">
    <name type="scientific">Rhamnusium bicolor</name>
    <dbReference type="NCBI Taxonomy" id="1586634"/>
    <lineage>
        <taxon>Eukaryota</taxon>
        <taxon>Metazoa</taxon>
        <taxon>Ecdysozoa</taxon>
        <taxon>Arthropoda</taxon>
        <taxon>Hexapoda</taxon>
        <taxon>Insecta</taxon>
        <taxon>Pterygota</taxon>
        <taxon>Neoptera</taxon>
        <taxon>Endopterygota</taxon>
        <taxon>Coleoptera</taxon>
        <taxon>Polyphaga</taxon>
        <taxon>Cucujiformia</taxon>
        <taxon>Chrysomeloidea</taxon>
        <taxon>Cerambycidae</taxon>
        <taxon>Lepturinae</taxon>
        <taxon>Rhagiini</taxon>
        <taxon>Rhamnusium</taxon>
    </lineage>
</organism>
<reference evidence="3" key="1">
    <citation type="journal article" date="2023" name="Insect Mol. Biol.">
        <title>Genome sequencing provides insights into the evolution of gene families encoding plant cell wall-degrading enzymes in longhorned beetles.</title>
        <authorList>
            <person name="Shin N.R."/>
            <person name="Okamura Y."/>
            <person name="Kirsch R."/>
            <person name="Pauchet Y."/>
        </authorList>
    </citation>
    <scope>NUCLEOTIDE SEQUENCE</scope>
    <source>
        <strain evidence="3">RBIC_L_NR</strain>
    </source>
</reference>
<proteinExistence type="predicted"/>
<protein>
    <recommendedName>
        <fullName evidence="2">DDE-1 domain-containing protein</fullName>
    </recommendedName>
</protein>
<evidence type="ECO:0000313" key="4">
    <source>
        <dbReference type="Proteomes" id="UP001162156"/>
    </source>
</evidence>
<gene>
    <name evidence="3" type="ORF">NQ314_013867</name>
</gene>
<feature type="region of interest" description="Disordered" evidence="1">
    <location>
        <begin position="360"/>
        <end position="416"/>
    </location>
</feature>
<dbReference type="Proteomes" id="UP001162156">
    <property type="component" value="Unassembled WGS sequence"/>
</dbReference>
<dbReference type="PANTHER" id="PTHR19303">
    <property type="entry name" value="TRANSPOSON"/>
    <property type="match status" value="1"/>
</dbReference>
<dbReference type="AlphaFoldDB" id="A0AAV8X4P7"/>
<dbReference type="Pfam" id="PF03184">
    <property type="entry name" value="DDE_1"/>
    <property type="match status" value="1"/>
</dbReference>
<dbReference type="PANTHER" id="PTHR19303:SF74">
    <property type="entry name" value="POGO TRANSPOSABLE ELEMENT WITH KRAB DOMAIN"/>
    <property type="match status" value="1"/>
</dbReference>
<feature type="domain" description="DDE-1" evidence="2">
    <location>
        <begin position="166"/>
        <end position="260"/>
    </location>
</feature>
<keyword evidence="4" id="KW-1185">Reference proteome</keyword>
<name>A0AAV8X4P7_9CUCU</name>
<comment type="caution">
    <text evidence="3">The sequence shown here is derived from an EMBL/GenBank/DDBJ whole genome shotgun (WGS) entry which is preliminary data.</text>
</comment>
<evidence type="ECO:0000313" key="3">
    <source>
        <dbReference type="EMBL" id="KAJ8933679.1"/>
    </source>
</evidence>
<accession>A0AAV8X4P7</accession>